<gene>
    <name evidence="2" type="ORF">ISU02_10920</name>
</gene>
<evidence type="ECO:0000313" key="2">
    <source>
        <dbReference type="EMBL" id="MBF4693638.1"/>
    </source>
</evidence>
<dbReference type="Proteomes" id="UP000614200">
    <property type="component" value="Unassembled WGS sequence"/>
</dbReference>
<keyword evidence="3" id="KW-1185">Reference proteome</keyword>
<dbReference type="PANTHER" id="PTHR40076:SF1">
    <property type="entry name" value="MEMBRANE PROTEIN"/>
    <property type="match status" value="1"/>
</dbReference>
<accession>A0ABR9ZT68</accession>
<protein>
    <submittedName>
        <fullName evidence="2">DUF975 family protein</fullName>
    </submittedName>
</protein>
<keyword evidence="1" id="KW-1133">Transmembrane helix</keyword>
<dbReference type="Pfam" id="PF06161">
    <property type="entry name" value="DUF975"/>
    <property type="match status" value="1"/>
</dbReference>
<evidence type="ECO:0000256" key="1">
    <source>
        <dbReference type="SAM" id="Phobius"/>
    </source>
</evidence>
<keyword evidence="1" id="KW-0812">Transmembrane</keyword>
<sequence>MWSRIELKTKAKKFLKQNYMTAFFVSMIIMVVTGASTRSNSRMDNFNPMPRVDVYQNGHITFDGLTSWLPVFSFAIIVMIVVFIALRVFVGYILEVGGRNYFLRGTEREVSFREVGFGFNSEYYFNIVITMLIRSVYNLLWVLLLIIPGIVKYYAYSMVPYILADNPNIESGRAIELSMDMTRGQKWDIFVLDLSFIGWYILGGLLFGIGVWFVNPYADATKAQLYASLRVNAIRHNLCTPDELCYTPVDSEESESDDWYDEY</sequence>
<dbReference type="InterPro" id="IPR010380">
    <property type="entry name" value="DUF975"/>
</dbReference>
<reference evidence="2 3" key="1">
    <citation type="submission" date="2020-11" db="EMBL/GenBank/DDBJ databases">
        <title>Fusibacter basophilias sp. nov.</title>
        <authorList>
            <person name="Qiu D."/>
        </authorList>
    </citation>
    <scope>NUCLEOTIDE SEQUENCE [LARGE SCALE GENOMIC DNA]</scope>
    <source>
        <strain evidence="2 3">Q10-2</strain>
    </source>
</reference>
<feature type="transmembrane region" description="Helical" evidence="1">
    <location>
        <begin position="71"/>
        <end position="94"/>
    </location>
</feature>
<comment type="caution">
    <text evidence="2">The sequence shown here is derived from an EMBL/GenBank/DDBJ whole genome shotgun (WGS) entry which is preliminary data.</text>
</comment>
<dbReference type="PANTHER" id="PTHR40076">
    <property type="entry name" value="MEMBRANE PROTEIN-RELATED"/>
    <property type="match status" value="1"/>
</dbReference>
<feature type="transmembrane region" description="Helical" evidence="1">
    <location>
        <begin position="189"/>
        <end position="214"/>
    </location>
</feature>
<name>A0ABR9ZT68_9FIRM</name>
<proteinExistence type="predicted"/>
<feature type="transmembrane region" description="Helical" evidence="1">
    <location>
        <begin position="136"/>
        <end position="156"/>
    </location>
</feature>
<keyword evidence="1" id="KW-0472">Membrane</keyword>
<feature type="transmembrane region" description="Helical" evidence="1">
    <location>
        <begin position="21"/>
        <end position="39"/>
    </location>
</feature>
<dbReference type="EMBL" id="JADKNH010000006">
    <property type="protein sequence ID" value="MBF4693638.1"/>
    <property type="molecule type" value="Genomic_DNA"/>
</dbReference>
<evidence type="ECO:0000313" key="3">
    <source>
        <dbReference type="Proteomes" id="UP000614200"/>
    </source>
</evidence>
<dbReference type="RefSeq" id="WP_194701881.1">
    <property type="nucleotide sequence ID" value="NZ_JADKNH010000006.1"/>
</dbReference>
<organism evidence="2 3">
    <name type="scientific">Fusibacter ferrireducens</name>
    <dbReference type="NCBI Taxonomy" id="2785058"/>
    <lineage>
        <taxon>Bacteria</taxon>
        <taxon>Bacillati</taxon>
        <taxon>Bacillota</taxon>
        <taxon>Clostridia</taxon>
        <taxon>Eubacteriales</taxon>
        <taxon>Eubacteriales Family XII. Incertae Sedis</taxon>
        <taxon>Fusibacter</taxon>
    </lineage>
</organism>